<proteinExistence type="predicted"/>
<dbReference type="Gene3D" id="1.10.10.10">
    <property type="entry name" value="Winged helix-like DNA-binding domain superfamily/Winged helix DNA-binding domain"/>
    <property type="match status" value="1"/>
</dbReference>
<comment type="caution">
    <text evidence="2">The sequence shown here is derived from an EMBL/GenBank/DDBJ whole genome shotgun (WGS) entry which is preliminary data.</text>
</comment>
<feature type="domain" description="HTH marR-type" evidence="1">
    <location>
        <begin position="10"/>
        <end position="142"/>
    </location>
</feature>
<dbReference type="RefSeq" id="WP_386673714.1">
    <property type="nucleotide sequence ID" value="NZ_JBHLTG010000007.1"/>
</dbReference>
<dbReference type="PANTHER" id="PTHR33164">
    <property type="entry name" value="TRANSCRIPTIONAL REGULATOR, MARR FAMILY"/>
    <property type="match status" value="1"/>
</dbReference>
<reference evidence="2 3" key="1">
    <citation type="submission" date="2024-09" db="EMBL/GenBank/DDBJ databases">
        <authorList>
            <person name="Sun Q."/>
            <person name="Mori K."/>
        </authorList>
    </citation>
    <scope>NUCLEOTIDE SEQUENCE [LARGE SCALE GENOMIC DNA]</scope>
    <source>
        <strain evidence="2 3">KCTC 23076</strain>
    </source>
</reference>
<evidence type="ECO:0000259" key="1">
    <source>
        <dbReference type="PROSITE" id="PS50995"/>
    </source>
</evidence>
<dbReference type="Proteomes" id="UP001589896">
    <property type="component" value="Unassembled WGS sequence"/>
</dbReference>
<accession>A0ABV6RWA1</accession>
<dbReference type="InterPro" id="IPR000835">
    <property type="entry name" value="HTH_MarR-typ"/>
</dbReference>
<dbReference type="PANTHER" id="PTHR33164:SF43">
    <property type="entry name" value="HTH-TYPE TRANSCRIPTIONAL REPRESSOR YETL"/>
    <property type="match status" value="1"/>
</dbReference>
<dbReference type="EMBL" id="JBHLTG010000007">
    <property type="protein sequence ID" value="MFC0681261.1"/>
    <property type="molecule type" value="Genomic_DNA"/>
</dbReference>
<keyword evidence="3" id="KW-1185">Reference proteome</keyword>
<evidence type="ECO:0000313" key="3">
    <source>
        <dbReference type="Proteomes" id="UP001589896"/>
    </source>
</evidence>
<dbReference type="SUPFAM" id="SSF46785">
    <property type="entry name" value="Winged helix' DNA-binding domain"/>
    <property type="match status" value="1"/>
</dbReference>
<gene>
    <name evidence="2" type="ORF">ACFFGH_25810</name>
</gene>
<sequence length="143" mass="15955">MSTSHDPHDAPDLGASLARLLPRLAELEQPILSQAGLSMWEYAIVSELASGDAVSQVELSRRTRRDPTRLGKHLDELAARELLIRELSADQRQRTVRLTEGGRSTYARVKSAIRVVEEEFLTSVMSTSDARLFRRLLTDLAEG</sequence>
<dbReference type="InterPro" id="IPR039422">
    <property type="entry name" value="MarR/SlyA-like"/>
</dbReference>
<evidence type="ECO:0000313" key="2">
    <source>
        <dbReference type="EMBL" id="MFC0681261.1"/>
    </source>
</evidence>
<dbReference type="InterPro" id="IPR036390">
    <property type="entry name" value="WH_DNA-bd_sf"/>
</dbReference>
<organism evidence="2 3">
    <name type="scientific">Lysobacter korlensis</name>
    <dbReference type="NCBI Taxonomy" id="553636"/>
    <lineage>
        <taxon>Bacteria</taxon>
        <taxon>Pseudomonadati</taxon>
        <taxon>Pseudomonadota</taxon>
        <taxon>Gammaproteobacteria</taxon>
        <taxon>Lysobacterales</taxon>
        <taxon>Lysobacteraceae</taxon>
        <taxon>Lysobacter</taxon>
    </lineage>
</organism>
<dbReference type="InterPro" id="IPR036388">
    <property type="entry name" value="WH-like_DNA-bd_sf"/>
</dbReference>
<dbReference type="SMART" id="SM00347">
    <property type="entry name" value="HTH_MARR"/>
    <property type="match status" value="1"/>
</dbReference>
<protein>
    <submittedName>
        <fullName evidence="2">MarR family winged helix-turn-helix transcriptional regulator</fullName>
    </submittedName>
</protein>
<dbReference type="PROSITE" id="PS50995">
    <property type="entry name" value="HTH_MARR_2"/>
    <property type="match status" value="1"/>
</dbReference>
<name>A0ABV6RWA1_9GAMM</name>